<proteinExistence type="predicted"/>
<evidence type="ECO:0000313" key="1">
    <source>
        <dbReference type="EMBL" id="MBD1424473.1"/>
    </source>
</evidence>
<comment type="caution">
    <text evidence="1">The sequence shown here is derived from an EMBL/GenBank/DDBJ whole genome shotgun (WGS) entry which is preliminary data.</text>
</comment>
<protein>
    <submittedName>
        <fullName evidence="1">Gluconate 2-dehydrogenase subunit 3 family protein</fullName>
    </submittedName>
</protein>
<name>A0ABR7XZJ7_9SPHI</name>
<evidence type="ECO:0000313" key="2">
    <source>
        <dbReference type="Proteomes" id="UP000606494"/>
    </source>
</evidence>
<dbReference type="RefSeq" id="WP_190307612.1">
    <property type="nucleotide sequence ID" value="NZ_JACNYK010000001.1"/>
</dbReference>
<dbReference type="Pfam" id="PF13618">
    <property type="entry name" value="Gluconate_2-dh3"/>
    <property type="match status" value="1"/>
</dbReference>
<dbReference type="EMBL" id="JACNYK010000001">
    <property type="protein sequence ID" value="MBD1424473.1"/>
    <property type="molecule type" value="Genomic_DNA"/>
</dbReference>
<reference evidence="1 2" key="1">
    <citation type="submission" date="2020-08" db="EMBL/GenBank/DDBJ databases">
        <title>Sphingobacterium sp. DN00404 isolated from aquaculture water.</title>
        <authorList>
            <person name="Zhang M."/>
        </authorList>
    </citation>
    <scope>NUCLEOTIDE SEQUENCE [LARGE SCALE GENOMIC DNA]</scope>
    <source>
        <strain evidence="1 2">KCTC 32294</strain>
    </source>
</reference>
<dbReference type="InterPro" id="IPR027056">
    <property type="entry name" value="Gluconate_2DH_su3"/>
</dbReference>
<dbReference type="Proteomes" id="UP000606494">
    <property type="component" value="Unassembled WGS sequence"/>
</dbReference>
<sequence length="177" mass="20209">MKVEVINRRTALRRLLYIAGGTLLLPACYRQSGKETIALTHLVIDEEQENLLAELVETIIPASDTPGGKELLLHLFVLKMVDDCHKPEDQADFMAGLASFSACSRENMGQDFMKLTVDQRIAFLETMGEIADEQVKRFYAITKRRTIQGYMNSKYVMTDLKKYELVPGRYNGYFKMT</sequence>
<accession>A0ABR7XZJ7</accession>
<gene>
    <name evidence="1" type="ORF">H8B17_02680</name>
</gene>
<organism evidence="1 2">
    <name type="scientific">Sphingobacterium arenae</name>
    <dbReference type="NCBI Taxonomy" id="1280598"/>
    <lineage>
        <taxon>Bacteria</taxon>
        <taxon>Pseudomonadati</taxon>
        <taxon>Bacteroidota</taxon>
        <taxon>Sphingobacteriia</taxon>
        <taxon>Sphingobacteriales</taxon>
        <taxon>Sphingobacteriaceae</taxon>
        <taxon>Sphingobacterium</taxon>
    </lineage>
</organism>
<keyword evidence="2" id="KW-1185">Reference proteome</keyword>